<dbReference type="OrthoDB" id="2245989at2759"/>
<evidence type="ECO:0000313" key="3">
    <source>
        <dbReference type="Proteomes" id="UP000235786"/>
    </source>
</evidence>
<sequence length="333" mass="37688">MAGASIACSSVANELQEARVRDDDWTGKTDPAERRRRQNRLHQRAWRRRKALQSGTESESSLDSQKGSSSLQLISNKGVSLHELIQDHLTGRRRIPIAFELPQSREAFWAALETLDEPQSTFAYWAELREYRKHQITSALSEHNSSGTLSLDSLLSGDQYSSLDFPLSVDHQLFTLIQCNSLRGALTNMFILLHLDGRSLNGWADFYTEDLPPPPDTAPLSLRPTQLQTTITHEAWVDVLPYPAMRDNILLSQDHIDVDALCDDLVGGMYDGLSEIESRGLILWGEPWREDGWEISEGFARKWSFLLKGCAGLVEATNRWREARGEERLVVEV</sequence>
<feature type="compositionally biased region" description="Basic residues" evidence="1">
    <location>
        <begin position="34"/>
        <end position="51"/>
    </location>
</feature>
<dbReference type="Pfam" id="PF11905">
    <property type="entry name" value="DUF3425"/>
    <property type="match status" value="1"/>
</dbReference>
<protein>
    <recommendedName>
        <fullName evidence="4">BZIP domain-containing protein</fullName>
    </recommendedName>
</protein>
<feature type="region of interest" description="Disordered" evidence="1">
    <location>
        <begin position="18"/>
        <end position="69"/>
    </location>
</feature>
<organism evidence="2 3">
    <name type="scientific">Hyaloscypha variabilis (strain UAMH 11265 / GT02V1 / F)</name>
    <name type="common">Meliniomyces variabilis</name>
    <dbReference type="NCBI Taxonomy" id="1149755"/>
    <lineage>
        <taxon>Eukaryota</taxon>
        <taxon>Fungi</taxon>
        <taxon>Dikarya</taxon>
        <taxon>Ascomycota</taxon>
        <taxon>Pezizomycotina</taxon>
        <taxon>Leotiomycetes</taxon>
        <taxon>Helotiales</taxon>
        <taxon>Hyaloscyphaceae</taxon>
        <taxon>Hyaloscypha</taxon>
        <taxon>Hyaloscypha variabilis</taxon>
    </lineage>
</organism>
<accession>A0A2J6R1G0</accession>
<dbReference type="PANTHER" id="PTHR38116">
    <property type="entry name" value="CHROMOSOME 7, WHOLE GENOME SHOTGUN SEQUENCE"/>
    <property type="match status" value="1"/>
</dbReference>
<evidence type="ECO:0000313" key="2">
    <source>
        <dbReference type="EMBL" id="PMD32353.1"/>
    </source>
</evidence>
<dbReference type="EMBL" id="KZ613959">
    <property type="protein sequence ID" value="PMD32353.1"/>
    <property type="molecule type" value="Genomic_DNA"/>
</dbReference>
<gene>
    <name evidence="2" type="ORF">L207DRAFT_518732</name>
</gene>
<feature type="compositionally biased region" description="Basic and acidic residues" evidence="1">
    <location>
        <begin position="18"/>
        <end position="33"/>
    </location>
</feature>
<keyword evidence="3" id="KW-1185">Reference proteome</keyword>
<evidence type="ECO:0000256" key="1">
    <source>
        <dbReference type="SAM" id="MobiDB-lite"/>
    </source>
</evidence>
<feature type="compositionally biased region" description="Low complexity" evidence="1">
    <location>
        <begin position="57"/>
        <end position="69"/>
    </location>
</feature>
<name>A0A2J6R1G0_HYAVF</name>
<dbReference type="InterPro" id="IPR021833">
    <property type="entry name" value="DUF3425"/>
</dbReference>
<dbReference type="STRING" id="1149755.A0A2J6R1G0"/>
<evidence type="ECO:0008006" key="4">
    <source>
        <dbReference type="Google" id="ProtNLM"/>
    </source>
</evidence>
<dbReference type="PANTHER" id="PTHR38116:SF1">
    <property type="entry name" value="BZIP DOMAIN-CONTAINING PROTEIN"/>
    <property type="match status" value="1"/>
</dbReference>
<dbReference type="Proteomes" id="UP000235786">
    <property type="component" value="Unassembled WGS sequence"/>
</dbReference>
<dbReference type="AlphaFoldDB" id="A0A2J6R1G0"/>
<proteinExistence type="predicted"/>
<reference evidence="2 3" key="1">
    <citation type="submission" date="2016-04" db="EMBL/GenBank/DDBJ databases">
        <title>A degradative enzymes factory behind the ericoid mycorrhizal symbiosis.</title>
        <authorList>
            <consortium name="DOE Joint Genome Institute"/>
            <person name="Martino E."/>
            <person name="Morin E."/>
            <person name="Grelet G."/>
            <person name="Kuo A."/>
            <person name="Kohler A."/>
            <person name="Daghino S."/>
            <person name="Barry K."/>
            <person name="Choi C."/>
            <person name="Cichocki N."/>
            <person name="Clum A."/>
            <person name="Copeland A."/>
            <person name="Hainaut M."/>
            <person name="Haridas S."/>
            <person name="Labutti K."/>
            <person name="Lindquist E."/>
            <person name="Lipzen A."/>
            <person name="Khouja H.-R."/>
            <person name="Murat C."/>
            <person name="Ohm R."/>
            <person name="Olson A."/>
            <person name="Spatafora J."/>
            <person name="Veneault-Fourrey C."/>
            <person name="Henrissat B."/>
            <person name="Grigoriev I."/>
            <person name="Martin F."/>
            <person name="Perotto S."/>
        </authorList>
    </citation>
    <scope>NUCLEOTIDE SEQUENCE [LARGE SCALE GENOMIC DNA]</scope>
    <source>
        <strain evidence="2 3">F</strain>
    </source>
</reference>